<feature type="signal peptide" evidence="8">
    <location>
        <begin position="1"/>
        <end position="18"/>
    </location>
</feature>
<evidence type="ECO:0000256" key="2">
    <source>
        <dbReference type="ARBA" id="ARBA00022722"/>
    </source>
</evidence>
<evidence type="ECO:0000256" key="4">
    <source>
        <dbReference type="ARBA" id="ARBA00022759"/>
    </source>
</evidence>
<keyword evidence="5" id="KW-0378">Hydrolase</keyword>
<dbReference type="EMBL" id="ML993608">
    <property type="protein sequence ID" value="KAF2163525.1"/>
    <property type="molecule type" value="Genomic_DNA"/>
</dbReference>
<organism evidence="9 10">
    <name type="scientific">Zasmidium cellare ATCC 36951</name>
    <dbReference type="NCBI Taxonomy" id="1080233"/>
    <lineage>
        <taxon>Eukaryota</taxon>
        <taxon>Fungi</taxon>
        <taxon>Dikarya</taxon>
        <taxon>Ascomycota</taxon>
        <taxon>Pezizomycotina</taxon>
        <taxon>Dothideomycetes</taxon>
        <taxon>Dothideomycetidae</taxon>
        <taxon>Mycosphaerellales</taxon>
        <taxon>Mycosphaerellaceae</taxon>
        <taxon>Zasmidium</taxon>
    </lineage>
</organism>
<evidence type="ECO:0008006" key="11">
    <source>
        <dbReference type="Google" id="ProtNLM"/>
    </source>
</evidence>
<dbReference type="InterPro" id="IPR003154">
    <property type="entry name" value="S1/P1nuclease"/>
</dbReference>
<keyword evidence="7" id="KW-0325">Glycoprotein</keyword>
<dbReference type="CDD" id="cd11010">
    <property type="entry name" value="S1-P1_nuclease"/>
    <property type="match status" value="1"/>
</dbReference>
<dbReference type="Gene3D" id="1.10.575.10">
    <property type="entry name" value="P1 Nuclease"/>
    <property type="match status" value="1"/>
</dbReference>
<feature type="chain" id="PRO_5025559260" description="S1/P1 nuclease" evidence="8">
    <location>
        <begin position="19"/>
        <end position="337"/>
    </location>
</feature>
<keyword evidence="6" id="KW-1015">Disulfide bond</keyword>
<dbReference type="InterPro" id="IPR008947">
    <property type="entry name" value="PLipase_C/P1_nuclease_dom_sf"/>
</dbReference>
<evidence type="ECO:0000256" key="7">
    <source>
        <dbReference type="ARBA" id="ARBA00023180"/>
    </source>
</evidence>
<dbReference type="GO" id="GO:0003676">
    <property type="term" value="F:nucleic acid binding"/>
    <property type="evidence" value="ECO:0007669"/>
    <property type="project" value="InterPro"/>
</dbReference>
<keyword evidence="8" id="KW-0732">Signal</keyword>
<dbReference type="SUPFAM" id="SSF48537">
    <property type="entry name" value="Phospholipase C/P1 nuclease"/>
    <property type="match status" value="1"/>
</dbReference>
<proteinExistence type="inferred from homology"/>
<protein>
    <recommendedName>
        <fullName evidence="11">S1/P1 nuclease</fullName>
    </recommendedName>
</protein>
<accession>A0A6A6C920</accession>
<evidence type="ECO:0000256" key="6">
    <source>
        <dbReference type="ARBA" id="ARBA00023157"/>
    </source>
</evidence>
<reference evidence="9" key="1">
    <citation type="journal article" date="2020" name="Stud. Mycol.">
        <title>101 Dothideomycetes genomes: a test case for predicting lifestyles and emergence of pathogens.</title>
        <authorList>
            <person name="Haridas S."/>
            <person name="Albert R."/>
            <person name="Binder M."/>
            <person name="Bloem J."/>
            <person name="Labutti K."/>
            <person name="Salamov A."/>
            <person name="Andreopoulos B."/>
            <person name="Baker S."/>
            <person name="Barry K."/>
            <person name="Bills G."/>
            <person name="Bluhm B."/>
            <person name="Cannon C."/>
            <person name="Castanera R."/>
            <person name="Culley D."/>
            <person name="Daum C."/>
            <person name="Ezra D."/>
            <person name="Gonzalez J."/>
            <person name="Henrissat B."/>
            <person name="Kuo A."/>
            <person name="Liang C."/>
            <person name="Lipzen A."/>
            <person name="Lutzoni F."/>
            <person name="Magnuson J."/>
            <person name="Mondo S."/>
            <person name="Nolan M."/>
            <person name="Ohm R."/>
            <person name="Pangilinan J."/>
            <person name="Park H.-J."/>
            <person name="Ramirez L."/>
            <person name="Alfaro M."/>
            <person name="Sun H."/>
            <person name="Tritt A."/>
            <person name="Yoshinaga Y."/>
            <person name="Zwiers L.-H."/>
            <person name="Turgeon B."/>
            <person name="Goodwin S."/>
            <person name="Spatafora J."/>
            <person name="Crous P."/>
            <person name="Grigoriev I."/>
        </authorList>
    </citation>
    <scope>NUCLEOTIDE SEQUENCE</scope>
    <source>
        <strain evidence="9">ATCC 36951</strain>
    </source>
</reference>
<dbReference type="GeneID" id="54561247"/>
<keyword evidence="3" id="KW-0479">Metal-binding</keyword>
<dbReference type="PANTHER" id="PTHR33146">
    <property type="entry name" value="ENDONUCLEASE 4"/>
    <property type="match status" value="1"/>
</dbReference>
<dbReference type="OrthoDB" id="441446at2759"/>
<comment type="similarity">
    <text evidence="1">Belongs to the nuclease type I family.</text>
</comment>
<name>A0A6A6C920_ZASCE</name>
<evidence type="ECO:0000256" key="1">
    <source>
        <dbReference type="ARBA" id="ARBA00009547"/>
    </source>
</evidence>
<dbReference type="Pfam" id="PF02265">
    <property type="entry name" value="S1-P1_nuclease"/>
    <property type="match status" value="1"/>
</dbReference>
<keyword evidence="2" id="KW-0540">Nuclease</keyword>
<keyword evidence="10" id="KW-1185">Reference proteome</keyword>
<evidence type="ECO:0000313" key="10">
    <source>
        <dbReference type="Proteomes" id="UP000799537"/>
    </source>
</evidence>
<evidence type="ECO:0000256" key="3">
    <source>
        <dbReference type="ARBA" id="ARBA00022723"/>
    </source>
</evidence>
<dbReference type="AlphaFoldDB" id="A0A6A6C920"/>
<evidence type="ECO:0000313" key="9">
    <source>
        <dbReference type="EMBL" id="KAF2163525.1"/>
    </source>
</evidence>
<dbReference type="GO" id="GO:0046872">
    <property type="term" value="F:metal ion binding"/>
    <property type="evidence" value="ECO:0007669"/>
    <property type="project" value="UniProtKB-KW"/>
</dbReference>
<evidence type="ECO:0000256" key="5">
    <source>
        <dbReference type="ARBA" id="ARBA00022801"/>
    </source>
</evidence>
<dbReference type="PANTHER" id="PTHR33146:SF26">
    <property type="entry name" value="ENDONUCLEASE 4"/>
    <property type="match status" value="1"/>
</dbReference>
<sequence length="337" mass="36519">MYSSLALLGLTAFQGAHAWGNLGHETVALVATNYVKTATKTWAQDILGDTSKDYLANVATWADSYRYNSAGKFSAPYHFIDAQDNPPSSCNVDYDRDCTNGGCIVAAIANYTNRVQSTSLSDTQVDYALRFIIHFLGDITQPLHDESYDLGGNDIDVTFNGDDTNLHASWDTAIPEQLVGGYSLSDAQDWANDLIKEIDSGSYKSQKSSWVSGLDITDAKGSAMGWATDANAFVCSVVAPNGWDGLENAELYPDYYNGVVDTVSLQIAKGGYRLAKWLDAIAAQASSKKVRRDEGDAVEDEVEQDLSGRTLLPAKKPLTAIQRRRAAIGFGCGDHSH</sequence>
<keyword evidence="4" id="KW-0255">Endonuclease</keyword>
<dbReference type="Proteomes" id="UP000799537">
    <property type="component" value="Unassembled WGS sequence"/>
</dbReference>
<dbReference type="RefSeq" id="XP_033664414.1">
    <property type="nucleotide sequence ID" value="XM_033807975.1"/>
</dbReference>
<dbReference type="GO" id="GO:0006308">
    <property type="term" value="P:DNA catabolic process"/>
    <property type="evidence" value="ECO:0007669"/>
    <property type="project" value="InterPro"/>
</dbReference>
<dbReference type="GO" id="GO:0016788">
    <property type="term" value="F:hydrolase activity, acting on ester bonds"/>
    <property type="evidence" value="ECO:0007669"/>
    <property type="project" value="InterPro"/>
</dbReference>
<gene>
    <name evidence="9" type="ORF">M409DRAFT_26136</name>
</gene>
<evidence type="ECO:0000256" key="8">
    <source>
        <dbReference type="SAM" id="SignalP"/>
    </source>
</evidence>
<dbReference type="GO" id="GO:0004519">
    <property type="term" value="F:endonuclease activity"/>
    <property type="evidence" value="ECO:0007669"/>
    <property type="project" value="UniProtKB-KW"/>
</dbReference>